<sequence length="172" mass="20241">MLFSIHPKLFILNILLLSISASSFALPATQATATDVLKASQFDQTIQHYQTKRLAQRYSQSLLQNIPASDLVEDKTYYENKIEQQLLTLMHSQDFNKYYIQRLIQPYLKFYQEEELVHLLNIYEHPLALDFFKQNLKSIQDQQDQSYSNAQIKKDQQLEQQIIELLEPLTSK</sequence>
<feature type="signal peptide" evidence="1">
    <location>
        <begin position="1"/>
        <end position="27"/>
    </location>
</feature>
<feature type="chain" id="PRO_5025025001" description="DUF2059 domain-containing protein" evidence="1">
    <location>
        <begin position="28"/>
        <end position="172"/>
    </location>
</feature>
<evidence type="ECO:0008006" key="4">
    <source>
        <dbReference type="Google" id="ProtNLM"/>
    </source>
</evidence>
<evidence type="ECO:0000313" key="3">
    <source>
        <dbReference type="Proteomes" id="UP000430404"/>
    </source>
</evidence>
<protein>
    <recommendedName>
        <fullName evidence="4">DUF2059 domain-containing protein</fullName>
    </recommendedName>
</protein>
<keyword evidence="1" id="KW-0732">Signal</keyword>
<dbReference type="EMBL" id="CABWKZ010000023">
    <property type="protein sequence ID" value="VXA56829.1"/>
    <property type="molecule type" value="Genomic_DNA"/>
</dbReference>
<accession>A0A653K8Q7</accession>
<gene>
    <name evidence="2" type="ORF">ACI8B_30294</name>
</gene>
<evidence type="ECO:0000256" key="1">
    <source>
        <dbReference type="SAM" id="SignalP"/>
    </source>
</evidence>
<dbReference type="RefSeq" id="WP_159724044.1">
    <property type="nucleotide sequence ID" value="NZ_LR732744.1"/>
</dbReference>
<reference evidence="2 3" key="1">
    <citation type="submission" date="2019-10" db="EMBL/GenBank/DDBJ databases">
        <authorList>
            <person name="Karimi E."/>
        </authorList>
    </citation>
    <scope>NUCLEOTIDE SEQUENCE [LARGE SCALE GENOMIC DNA]</scope>
    <source>
        <strain evidence="2">Acinetobacter sp. 8BE</strain>
    </source>
</reference>
<evidence type="ECO:0000313" key="2">
    <source>
        <dbReference type="EMBL" id="VXA56829.1"/>
    </source>
</evidence>
<dbReference type="AlphaFoldDB" id="A0A653K8Q7"/>
<name>A0A653K8Q7_9GAMM</name>
<dbReference type="Proteomes" id="UP000430404">
    <property type="component" value="Unassembled WGS sequence"/>
</dbReference>
<organism evidence="2 3">
    <name type="scientific">Acinetobacter proteolyticus</name>
    <dbReference type="NCBI Taxonomy" id="1776741"/>
    <lineage>
        <taxon>Bacteria</taxon>
        <taxon>Pseudomonadati</taxon>
        <taxon>Pseudomonadota</taxon>
        <taxon>Gammaproteobacteria</taxon>
        <taxon>Moraxellales</taxon>
        <taxon>Moraxellaceae</taxon>
        <taxon>Acinetobacter</taxon>
    </lineage>
</organism>
<proteinExistence type="predicted"/>